<dbReference type="STRING" id="157652.A0A371FEF6"/>
<dbReference type="PANTHER" id="PTHR44489:SF14">
    <property type="entry name" value="ZINC FINGER CCCH DOMAIN-CONTAINING PROTEIN 59-RELATED"/>
    <property type="match status" value="1"/>
</dbReference>
<dbReference type="PANTHER" id="PTHR44489">
    <property type="match status" value="1"/>
</dbReference>
<reference evidence="1" key="1">
    <citation type="submission" date="2018-05" db="EMBL/GenBank/DDBJ databases">
        <title>Draft genome of Mucuna pruriens seed.</title>
        <authorList>
            <person name="Nnadi N.E."/>
            <person name="Vos R."/>
            <person name="Hasami M.H."/>
            <person name="Devisetty U.K."/>
            <person name="Aguiy J.C."/>
        </authorList>
    </citation>
    <scope>NUCLEOTIDE SEQUENCE [LARGE SCALE GENOMIC DNA]</scope>
    <source>
        <strain evidence="1">JCA_2017</strain>
    </source>
</reference>
<evidence type="ECO:0000313" key="2">
    <source>
        <dbReference type="Proteomes" id="UP000257109"/>
    </source>
</evidence>
<dbReference type="SUPFAM" id="SSF50978">
    <property type="entry name" value="WD40 repeat-like"/>
    <property type="match status" value="1"/>
</dbReference>
<dbReference type="Proteomes" id="UP000257109">
    <property type="component" value="Unassembled WGS sequence"/>
</dbReference>
<sequence>FVRASKGRLKEFQRCVEKVHLNYVGGGFLRLDMATKWKMMLESAIKYRCLFTNLGYNNRKIGLNKNLTSEDKMIKEITSMKKLYPYDYEKKVNKMNEGLYNIFCGYDGLIGAWRGRAEANCPFKLVTSLIGHSKVVVRLTAGSNRLYLGSMYQIIKAWLLIVCTHTLECKMTLNGHIDIVTSLIYWNHYLLSSSSYYIIKVWVVTE</sequence>
<dbReference type="InterPro" id="IPR036322">
    <property type="entry name" value="WD40_repeat_dom_sf"/>
</dbReference>
<feature type="non-terminal residue" evidence="1">
    <location>
        <position position="1"/>
    </location>
</feature>
<comment type="caution">
    <text evidence="1">The sequence shown here is derived from an EMBL/GenBank/DDBJ whole genome shotgun (WGS) entry which is preliminary data.</text>
</comment>
<accession>A0A371FEF6</accession>
<dbReference type="InterPro" id="IPR044715">
    <property type="entry name" value="WDR86-like"/>
</dbReference>
<dbReference type="InterPro" id="IPR015943">
    <property type="entry name" value="WD40/YVTN_repeat-like_dom_sf"/>
</dbReference>
<dbReference type="Gene3D" id="2.130.10.10">
    <property type="entry name" value="YVTN repeat-like/Quinoprotein amine dehydrogenase"/>
    <property type="match status" value="1"/>
</dbReference>
<dbReference type="OrthoDB" id="6252103at2759"/>
<dbReference type="EMBL" id="QJKJ01009414">
    <property type="protein sequence ID" value="RDX76688.1"/>
    <property type="molecule type" value="Genomic_DNA"/>
</dbReference>
<keyword evidence="2" id="KW-1185">Reference proteome</keyword>
<gene>
    <name evidence="1" type="primary">ZFWD2</name>
    <name evidence="1" type="ORF">CR513_43300</name>
</gene>
<name>A0A371FEF6_MUCPR</name>
<dbReference type="AlphaFoldDB" id="A0A371FEF6"/>
<evidence type="ECO:0000313" key="1">
    <source>
        <dbReference type="EMBL" id="RDX76688.1"/>
    </source>
</evidence>
<organism evidence="1 2">
    <name type="scientific">Mucuna pruriens</name>
    <name type="common">Velvet bean</name>
    <name type="synonym">Dolichos pruriens</name>
    <dbReference type="NCBI Taxonomy" id="157652"/>
    <lineage>
        <taxon>Eukaryota</taxon>
        <taxon>Viridiplantae</taxon>
        <taxon>Streptophyta</taxon>
        <taxon>Embryophyta</taxon>
        <taxon>Tracheophyta</taxon>
        <taxon>Spermatophyta</taxon>
        <taxon>Magnoliopsida</taxon>
        <taxon>eudicotyledons</taxon>
        <taxon>Gunneridae</taxon>
        <taxon>Pentapetalae</taxon>
        <taxon>rosids</taxon>
        <taxon>fabids</taxon>
        <taxon>Fabales</taxon>
        <taxon>Fabaceae</taxon>
        <taxon>Papilionoideae</taxon>
        <taxon>50 kb inversion clade</taxon>
        <taxon>NPAAA clade</taxon>
        <taxon>indigoferoid/millettioid clade</taxon>
        <taxon>Phaseoleae</taxon>
        <taxon>Mucuna</taxon>
    </lineage>
</organism>
<protein>
    <submittedName>
        <fullName evidence="1">Zinc finger CCCH domain-containing protein 63</fullName>
    </submittedName>
</protein>
<proteinExistence type="predicted"/>